<dbReference type="Proteomes" id="UP001194746">
    <property type="component" value="Unassembled WGS sequence"/>
</dbReference>
<organism evidence="2 3">
    <name type="scientific">Aspergillus nanangensis</name>
    <dbReference type="NCBI Taxonomy" id="2582783"/>
    <lineage>
        <taxon>Eukaryota</taxon>
        <taxon>Fungi</taxon>
        <taxon>Dikarya</taxon>
        <taxon>Ascomycota</taxon>
        <taxon>Pezizomycotina</taxon>
        <taxon>Eurotiomycetes</taxon>
        <taxon>Eurotiomycetidae</taxon>
        <taxon>Eurotiales</taxon>
        <taxon>Aspergillaceae</taxon>
        <taxon>Aspergillus</taxon>
        <taxon>Aspergillus subgen. Circumdati</taxon>
    </lineage>
</organism>
<evidence type="ECO:0000313" key="3">
    <source>
        <dbReference type="Proteomes" id="UP001194746"/>
    </source>
</evidence>
<evidence type="ECO:0000256" key="1">
    <source>
        <dbReference type="SAM" id="SignalP"/>
    </source>
</evidence>
<dbReference type="Gene3D" id="2.30.30.40">
    <property type="entry name" value="SH3 Domains"/>
    <property type="match status" value="1"/>
</dbReference>
<dbReference type="Gene3D" id="3.90.1720.10">
    <property type="entry name" value="endopeptidase domain like (from Nostoc punctiforme)"/>
    <property type="match status" value="1"/>
</dbReference>
<gene>
    <name evidence="2" type="ORF">FE257_001486</name>
</gene>
<protein>
    <recommendedName>
        <fullName evidence="4">NlpC/P60-like cell-wall peptidase</fullName>
    </recommendedName>
</protein>
<name>A0AAD4CDP2_ASPNN</name>
<evidence type="ECO:0008006" key="4">
    <source>
        <dbReference type="Google" id="ProtNLM"/>
    </source>
</evidence>
<feature type="signal peptide" evidence="1">
    <location>
        <begin position="1"/>
        <end position="19"/>
    </location>
</feature>
<dbReference type="SUPFAM" id="SSF54001">
    <property type="entry name" value="Cysteine proteinases"/>
    <property type="match status" value="1"/>
</dbReference>
<dbReference type="EMBL" id="VCAU01000119">
    <property type="protein sequence ID" value="KAF9884541.1"/>
    <property type="molecule type" value="Genomic_DNA"/>
</dbReference>
<proteinExistence type="predicted"/>
<keyword evidence="1" id="KW-0732">Signal</keyword>
<accession>A0AAD4CDP2</accession>
<dbReference type="InterPro" id="IPR038765">
    <property type="entry name" value="Papain-like_cys_pep_sf"/>
</dbReference>
<evidence type="ECO:0000313" key="2">
    <source>
        <dbReference type="EMBL" id="KAF9884541.1"/>
    </source>
</evidence>
<keyword evidence="3" id="KW-1185">Reference proteome</keyword>
<sequence>MYLTNLALTLAVAASLATAYPITGDDVNCRAGPSTSDDVVTTYAKGTEVELECQAYGEAVLGTSLWGKTTDGCYVTDYYIKTGTTDMVADPCDGGSGGGNSSYNGEITRDEIISRGKFWTDKGIPYSMSATYPDAEGRKYRTDCSGFVSMALHASAPGANTVSLPEIGEEISWDDIQAGDFVGTLGPGTGGAAGHVVIFESWADSAKTEMNTLECRGTYGCKPYKRPKSFPVGSFTAKPYKYIRVKEE</sequence>
<reference evidence="2" key="2">
    <citation type="submission" date="2020-02" db="EMBL/GenBank/DDBJ databases">
        <authorList>
            <person name="Gilchrist C.L.M."/>
            <person name="Chooi Y.-H."/>
        </authorList>
    </citation>
    <scope>NUCLEOTIDE SEQUENCE</scope>
    <source>
        <strain evidence="2">MST-FP2251</strain>
    </source>
</reference>
<dbReference type="AlphaFoldDB" id="A0AAD4CDP2"/>
<reference evidence="2" key="1">
    <citation type="journal article" date="2019" name="Beilstein J. Org. Chem.">
        <title>Nanangenines: drimane sesquiterpenoids as the dominant metabolite cohort of a novel Australian fungus, Aspergillus nanangensis.</title>
        <authorList>
            <person name="Lacey H.J."/>
            <person name="Gilchrist C.L.M."/>
            <person name="Crombie A."/>
            <person name="Kalaitzis J.A."/>
            <person name="Vuong D."/>
            <person name="Rutledge P.J."/>
            <person name="Turner P."/>
            <person name="Pitt J.I."/>
            <person name="Lacey E."/>
            <person name="Chooi Y.H."/>
            <person name="Piggott A.M."/>
        </authorList>
    </citation>
    <scope>NUCLEOTIDE SEQUENCE</scope>
    <source>
        <strain evidence="2">MST-FP2251</strain>
    </source>
</reference>
<comment type="caution">
    <text evidence="2">The sequence shown here is derived from an EMBL/GenBank/DDBJ whole genome shotgun (WGS) entry which is preliminary data.</text>
</comment>
<feature type="chain" id="PRO_5042235743" description="NlpC/P60-like cell-wall peptidase" evidence="1">
    <location>
        <begin position="20"/>
        <end position="248"/>
    </location>
</feature>